<dbReference type="eggNOG" id="COG1073">
    <property type="taxonomic scope" value="Bacteria"/>
</dbReference>
<protein>
    <recommendedName>
        <fullName evidence="2">Serine aminopeptidase S33 domain-containing protein</fullName>
    </recommendedName>
</protein>
<evidence type="ECO:0000313" key="4">
    <source>
        <dbReference type="Proteomes" id="UP000027345"/>
    </source>
</evidence>
<reference evidence="3 4" key="1">
    <citation type="submission" date="2014-05" db="EMBL/GenBank/DDBJ databases">
        <title>Draft genome sequence of Amycolatopsis rifamycinica DSM 46095.</title>
        <authorList>
            <person name="Lal R."/>
            <person name="Saxena A."/>
            <person name="Kumari R."/>
            <person name="Mukherjee U."/>
            <person name="Singh P."/>
            <person name="Sangwan N."/>
            <person name="Mahato N.K."/>
        </authorList>
    </citation>
    <scope>NUCLEOTIDE SEQUENCE [LARGE SCALE GENOMIC DNA]</scope>
    <source>
        <strain evidence="3 4">DSM 46095</strain>
    </source>
</reference>
<gene>
    <name evidence="3" type="ORF">DV20_06755</name>
</gene>
<dbReference type="Pfam" id="PF12146">
    <property type="entry name" value="Hydrolase_4"/>
    <property type="match status" value="1"/>
</dbReference>
<dbReference type="PANTHER" id="PTHR12277">
    <property type="entry name" value="ALPHA/BETA HYDROLASE DOMAIN-CONTAINING PROTEIN"/>
    <property type="match status" value="1"/>
</dbReference>
<accession>A0A066U791</accession>
<evidence type="ECO:0000313" key="3">
    <source>
        <dbReference type="EMBL" id="KDN22970.1"/>
    </source>
</evidence>
<dbReference type="AlphaFoldDB" id="A0A066U791"/>
<name>A0A066U791_9PSEU</name>
<dbReference type="PANTHER" id="PTHR12277:SF79">
    <property type="entry name" value="XAA-PRO DIPEPTIDYL-PEPTIDASE-RELATED"/>
    <property type="match status" value="1"/>
</dbReference>
<dbReference type="InterPro" id="IPR022742">
    <property type="entry name" value="Hydrolase_4"/>
</dbReference>
<sequence>MTKTVLVRVVLVAVVLVVLLLAAFWAVQRRLIYLPDPAPVPAAASVLPGAEDVRLRTADGLDLGAWYLRPAGRDPAATVLVAGGNGGNRAGRAPLAAKLAQAGLAVLLLDYRGYGGNPGDPSEEGLALDVRAAHRYLTEERRVPPGRLLYFGESLGSAVVTELALEHPPAGLLLRSPFVDLASVGAEIYPYLPVRLLLRDRFPVKEQAARLRVPSVVVVGGRDSIVPPSQSREVAAAASARLVEIPGADHNDPVLLDGPELVEAVRSLVPR</sequence>
<keyword evidence="4" id="KW-1185">Reference proteome</keyword>
<keyword evidence="1" id="KW-0472">Membrane</keyword>
<keyword evidence="1" id="KW-1133">Transmembrane helix</keyword>
<feature type="transmembrane region" description="Helical" evidence="1">
    <location>
        <begin position="6"/>
        <end position="27"/>
    </location>
</feature>
<evidence type="ECO:0000256" key="1">
    <source>
        <dbReference type="SAM" id="Phobius"/>
    </source>
</evidence>
<organism evidence="3 4">
    <name type="scientific">Amycolatopsis rifamycinica</name>
    <dbReference type="NCBI Taxonomy" id="287986"/>
    <lineage>
        <taxon>Bacteria</taxon>
        <taxon>Bacillati</taxon>
        <taxon>Actinomycetota</taxon>
        <taxon>Actinomycetes</taxon>
        <taxon>Pseudonocardiales</taxon>
        <taxon>Pseudonocardiaceae</taxon>
        <taxon>Amycolatopsis</taxon>
    </lineage>
</organism>
<dbReference type="Gene3D" id="3.40.50.1820">
    <property type="entry name" value="alpha/beta hydrolase"/>
    <property type="match status" value="1"/>
</dbReference>
<dbReference type="RefSeq" id="WP_200876360.1">
    <property type="nucleotide sequence ID" value="NZ_JMQI01000013.1"/>
</dbReference>
<keyword evidence="1" id="KW-0812">Transmembrane</keyword>
<feature type="domain" description="Serine aminopeptidase S33" evidence="2">
    <location>
        <begin position="74"/>
        <end position="182"/>
    </location>
</feature>
<comment type="caution">
    <text evidence="3">The sequence shown here is derived from an EMBL/GenBank/DDBJ whole genome shotgun (WGS) entry which is preliminary data.</text>
</comment>
<dbReference type="InterPro" id="IPR029058">
    <property type="entry name" value="AB_hydrolase_fold"/>
</dbReference>
<evidence type="ECO:0000259" key="2">
    <source>
        <dbReference type="Pfam" id="PF12146"/>
    </source>
</evidence>
<dbReference type="EMBL" id="JMQI01000013">
    <property type="protein sequence ID" value="KDN22970.1"/>
    <property type="molecule type" value="Genomic_DNA"/>
</dbReference>
<dbReference type="STRING" id="287986.DV20_06755"/>
<dbReference type="SUPFAM" id="SSF53474">
    <property type="entry name" value="alpha/beta-Hydrolases"/>
    <property type="match status" value="1"/>
</dbReference>
<dbReference type="Proteomes" id="UP000027345">
    <property type="component" value="Unassembled WGS sequence"/>
</dbReference>
<proteinExistence type="predicted"/>